<sequence>MKTSKVYLFTCALLAGVLPQSADEGLSIEDICSRPGFECLESEAGTVIGKAGATASYAHSIDEAAAAFERYFGKKAPKAALVLGEVRDAEVRTNLLRLFPVVLPWMTLDDRRAMVERSVRAQVQASRPDLKDEALEKVVAQSVEASLNARGRQDDDLHHGILAHELGHMFFMRSYYPDQNANLLQAGDGPPALPSEYGSPAPDWMDEMSAVLLENAVLTESRYGRMTGIKTQNDFTQIWSFEEYLTMGHPALAEARKVMEARRQSADAGGMGGVVILNQSDMAPPEEGPAPVMFYSQSRAFADYMIETTGNVQIFAEVAAAITQGKTVNEWLDLKGEELGLPSTIDALEKGFQQWFIARERSGR</sequence>
<feature type="chain" id="PRO_5037064774" evidence="1">
    <location>
        <begin position="23"/>
        <end position="364"/>
    </location>
</feature>
<dbReference type="EMBL" id="BNCI01000001">
    <property type="protein sequence ID" value="GHF11100.1"/>
    <property type="molecule type" value="Genomic_DNA"/>
</dbReference>
<name>A0A919AJ34_9PROT</name>
<gene>
    <name evidence="2" type="ORF">GCM10017044_01000</name>
</gene>
<evidence type="ECO:0000256" key="1">
    <source>
        <dbReference type="SAM" id="SignalP"/>
    </source>
</evidence>
<dbReference type="Proteomes" id="UP000630923">
    <property type="component" value="Unassembled WGS sequence"/>
</dbReference>
<accession>A0A919AJ34</accession>
<reference evidence="2" key="2">
    <citation type="submission" date="2020-09" db="EMBL/GenBank/DDBJ databases">
        <authorList>
            <person name="Sun Q."/>
            <person name="Kim S."/>
        </authorList>
    </citation>
    <scope>NUCLEOTIDE SEQUENCE</scope>
    <source>
        <strain evidence="2">KCTC 42590</strain>
    </source>
</reference>
<organism evidence="2 3">
    <name type="scientific">Kordiimonas sediminis</name>
    <dbReference type="NCBI Taxonomy" id="1735581"/>
    <lineage>
        <taxon>Bacteria</taxon>
        <taxon>Pseudomonadati</taxon>
        <taxon>Pseudomonadota</taxon>
        <taxon>Alphaproteobacteria</taxon>
        <taxon>Kordiimonadales</taxon>
        <taxon>Kordiimonadaceae</taxon>
        <taxon>Kordiimonas</taxon>
    </lineage>
</organism>
<keyword evidence="1" id="KW-0732">Signal</keyword>
<proteinExistence type="predicted"/>
<feature type="signal peptide" evidence="1">
    <location>
        <begin position="1"/>
        <end position="22"/>
    </location>
</feature>
<protein>
    <submittedName>
        <fullName evidence="2">Uncharacterized protein</fullName>
    </submittedName>
</protein>
<keyword evidence="3" id="KW-1185">Reference proteome</keyword>
<comment type="caution">
    <text evidence="2">The sequence shown here is derived from an EMBL/GenBank/DDBJ whole genome shotgun (WGS) entry which is preliminary data.</text>
</comment>
<evidence type="ECO:0000313" key="2">
    <source>
        <dbReference type="EMBL" id="GHF11100.1"/>
    </source>
</evidence>
<reference evidence="2" key="1">
    <citation type="journal article" date="2014" name="Int. J. Syst. Evol. Microbiol.">
        <title>Complete genome sequence of Corynebacterium casei LMG S-19264T (=DSM 44701T), isolated from a smear-ripened cheese.</title>
        <authorList>
            <consortium name="US DOE Joint Genome Institute (JGI-PGF)"/>
            <person name="Walter F."/>
            <person name="Albersmeier A."/>
            <person name="Kalinowski J."/>
            <person name="Ruckert C."/>
        </authorList>
    </citation>
    <scope>NUCLEOTIDE SEQUENCE</scope>
    <source>
        <strain evidence="2">KCTC 42590</strain>
    </source>
</reference>
<dbReference type="AlphaFoldDB" id="A0A919AJ34"/>
<evidence type="ECO:0000313" key="3">
    <source>
        <dbReference type="Proteomes" id="UP000630923"/>
    </source>
</evidence>
<dbReference type="RefSeq" id="WP_191249606.1">
    <property type="nucleotide sequence ID" value="NZ_BNCI01000001.1"/>
</dbReference>